<name>A0A024G586_9STRA</name>
<dbReference type="InParanoid" id="A0A024G586"/>
<sequence>MSSLLSSNLCIARFFDLQAQSSPTGSYVFSDGARRSNFLWNTDTSNRLWKAGLSLLNQYFNSLTYEVIEMLKGMHFYPVLSSLLDSYMPKLYFAYDISSENVAIHYPVL</sequence>
<gene>
    <name evidence="1" type="ORF">BN9_026750</name>
</gene>
<proteinExistence type="predicted"/>
<dbReference type="AlphaFoldDB" id="A0A024G586"/>
<organism evidence="1 2">
    <name type="scientific">Albugo candida</name>
    <dbReference type="NCBI Taxonomy" id="65357"/>
    <lineage>
        <taxon>Eukaryota</taxon>
        <taxon>Sar</taxon>
        <taxon>Stramenopiles</taxon>
        <taxon>Oomycota</taxon>
        <taxon>Peronosporomycetes</taxon>
        <taxon>Albuginales</taxon>
        <taxon>Albuginaceae</taxon>
        <taxon>Albugo</taxon>
    </lineage>
</organism>
<reference evidence="1 2" key="1">
    <citation type="submission" date="2012-05" db="EMBL/GenBank/DDBJ databases">
        <title>Recombination and specialization in a pathogen metapopulation.</title>
        <authorList>
            <person name="Gardiner A."/>
            <person name="Kemen E."/>
            <person name="Schultz-Larsen T."/>
            <person name="MacLean D."/>
            <person name="Van Oosterhout C."/>
            <person name="Jones J.D.G."/>
        </authorList>
    </citation>
    <scope>NUCLEOTIDE SEQUENCE [LARGE SCALE GENOMIC DNA]</scope>
    <source>
        <strain evidence="1 2">Ac Nc2</strain>
    </source>
</reference>
<comment type="caution">
    <text evidence="1">The sequence shown here is derived from an EMBL/GenBank/DDBJ whole genome shotgun (WGS) entry which is preliminary data.</text>
</comment>
<evidence type="ECO:0000313" key="2">
    <source>
        <dbReference type="Proteomes" id="UP000053237"/>
    </source>
</evidence>
<dbReference type="EMBL" id="CAIX01000026">
    <property type="protein sequence ID" value="CCI41891.1"/>
    <property type="molecule type" value="Genomic_DNA"/>
</dbReference>
<accession>A0A024G586</accession>
<protein>
    <submittedName>
        <fullName evidence="1">Uncharacterized protein</fullName>
    </submittedName>
</protein>
<dbReference type="Proteomes" id="UP000053237">
    <property type="component" value="Unassembled WGS sequence"/>
</dbReference>
<keyword evidence="2" id="KW-1185">Reference proteome</keyword>
<evidence type="ECO:0000313" key="1">
    <source>
        <dbReference type="EMBL" id="CCI41891.1"/>
    </source>
</evidence>